<sequence length="200" mass="20043">MRRSSLLRRASVVVASAAAAVLVGAGTASAAPAPGPADAVAELQALAAAHSPAAVEAASALADSLLVPQDILVTLPETFLYPAPTLGCGVGDLPITFTIATAQPGFNLAPFLIQQGELRFQALPLDIAIPSGSDLTVLWINLSTFQVGSAALDDTALGVPTFSKTVETGEGPVLAALFGGTSYLGGGECFVLPTVGIFEA</sequence>
<proteinExistence type="predicted"/>
<organism evidence="1 2">
    <name type="scientific">Rhodococcus triatomae</name>
    <dbReference type="NCBI Taxonomy" id="300028"/>
    <lineage>
        <taxon>Bacteria</taxon>
        <taxon>Bacillati</taxon>
        <taxon>Actinomycetota</taxon>
        <taxon>Actinomycetes</taxon>
        <taxon>Mycobacteriales</taxon>
        <taxon>Nocardiaceae</taxon>
        <taxon>Rhodococcus</taxon>
    </lineage>
</organism>
<dbReference type="EMBL" id="FNDN01000012">
    <property type="protein sequence ID" value="SDI85251.1"/>
    <property type="molecule type" value="Genomic_DNA"/>
</dbReference>
<dbReference type="AlphaFoldDB" id="A0A1G8NY87"/>
<accession>A0A1G8NY87</accession>
<protein>
    <submittedName>
        <fullName evidence="1">Uncharacterized protein</fullName>
    </submittedName>
</protein>
<keyword evidence="2" id="KW-1185">Reference proteome</keyword>
<reference evidence="1 2" key="1">
    <citation type="submission" date="2016-10" db="EMBL/GenBank/DDBJ databases">
        <authorList>
            <person name="de Groot N.N."/>
        </authorList>
    </citation>
    <scope>NUCLEOTIDE SEQUENCE [LARGE SCALE GENOMIC DNA]</scope>
    <source>
        <strain evidence="1 2">DSM 44892</strain>
    </source>
</reference>
<evidence type="ECO:0000313" key="1">
    <source>
        <dbReference type="EMBL" id="SDI85251.1"/>
    </source>
</evidence>
<dbReference type="OrthoDB" id="4483072at2"/>
<name>A0A1G8NY87_9NOCA</name>
<gene>
    <name evidence="1" type="ORF">SAMN05444695_1126</name>
</gene>
<dbReference type="Proteomes" id="UP000183263">
    <property type="component" value="Unassembled WGS sequence"/>
</dbReference>
<evidence type="ECO:0000313" key="2">
    <source>
        <dbReference type="Proteomes" id="UP000183263"/>
    </source>
</evidence>
<dbReference type="RefSeq" id="WP_072739133.1">
    <property type="nucleotide sequence ID" value="NZ_CP048813.1"/>
</dbReference>